<accession>A0AAD3DJ75</accession>
<keyword evidence="3" id="KW-1185">Reference proteome</keyword>
<name>A0AAD3DJ75_9CHLO</name>
<comment type="caution">
    <text evidence="2">The sequence shown here is derived from an EMBL/GenBank/DDBJ whole genome shotgun (WGS) entry which is preliminary data.</text>
</comment>
<proteinExistence type="predicted"/>
<evidence type="ECO:0000256" key="1">
    <source>
        <dbReference type="SAM" id="MobiDB-lite"/>
    </source>
</evidence>
<reference evidence="2 3" key="1">
    <citation type="journal article" date="2021" name="Sci. Rep.">
        <title>Genome sequencing of the multicellular alga Astrephomene provides insights into convergent evolution of germ-soma differentiation.</title>
        <authorList>
            <person name="Yamashita S."/>
            <person name="Yamamoto K."/>
            <person name="Matsuzaki R."/>
            <person name="Suzuki S."/>
            <person name="Yamaguchi H."/>
            <person name="Hirooka S."/>
            <person name="Minakuchi Y."/>
            <person name="Miyagishima S."/>
            <person name="Kawachi M."/>
            <person name="Toyoda A."/>
            <person name="Nozaki H."/>
        </authorList>
    </citation>
    <scope>NUCLEOTIDE SEQUENCE [LARGE SCALE GENOMIC DNA]</scope>
    <source>
        <strain evidence="2 3">NIES-4017</strain>
    </source>
</reference>
<sequence length="101" mass="10323">MKGDGSSGCDGSSAAAATGPESPKACFQLLFGWSPVSVGSIPSPCKLLDAGVEVPCHCLYTSAATECMQALCAANIWQVLLNTPARTETTACTGHGLSLRF</sequence>
<organism evidence="2 3">
    <name type="scientific">Astrephomene gubernaculifera</name>
    <dbReference type="NCBI Taxonomy" id="47775"/>
    <lineage>
        <taxon>Eukaryota</taxon>
        <taxon>Viridiplantae</taxon>
        <taxon>Chlorophyta</taxon>
        <taxon>core chlorophytes</taxon>
        <taxon>Chlorophyceae</taxon>
        <taxon>CS clade</taxon>
        <taxon>Chlamydomonadales</taxon>
        <taxon>Astrephomenaceae</taxon>
        <taxon>Astrephomene</taxon>
    </lineage>
</organism>
<gene>
    <name evidence="2" type="ORF">Agub_g3418</name>
</gene>
<protein>
    <submittedName>
        <fullName evidence="2">Uncharacterized protein</fullName>
    </submittedName>
</protein>
<dbReference type="Proteomes" id="UP001054857">
    <property type="component" value="Unassembled WGS sequence"/>
</dbReference>
<dbReference type="EMBL" id="BMAR01000003">
    <property type="protein sequence ID" value="GFR42523.1"/>
    <property type="molecule type" value="Genomic_DNA"/>
</dbReference>
<evidence type="ECO:0000313" key="3">
    <source>
        <dbReference type="Proteomes" id="UP001054857"/>
    </source>
</evidence>
<dbReference type="AlphaFoldDB" id="A0AAD3DJ75"/>
<feature type="region of interest" description="Disordered" evidence="1">
    <location>
        <begin position="1"/>
        <end position="20"/>
    </location>
</feature>
<evidence type="ECO:0000313" key="2">
    <source>
        <dbReference type="EMBL" id="GFR42523.1"/>
    </source>
</evidence>